<evidence type="ECO:0000256" key="10">
    <source>
        <dbReference type="ARBA" id="ARBA00049244"/>
    </source>
</evidence>
<protein>
    <recommendedName>
        <fullName evidence="2">DNA-directed DNA polymerase</fullName>
        <ecNumber evidence="2">2.7.7.7</ecNumber>
    </recommendedName>
</protein>
<dbReference type="GO" id="GO:0003887">
    <property type="term" value="F:DNA-directed DNA polymerase activity"/>
    <property type="evidence" value="ECO:0007669"/>
    <property type="project" value="UniProtKB-KW"/>
</dbReference>
<keyword evidence="9" id="KW-0234">DNA repair</keyword>
<evidence type="ECO:0000313" key="12">
    <source>
        <dbReference type="EMBL" id="GAH48364.1"/>
    </source>
</evidence>
<keyword evidence="7" id="KW-0239">DNA-directed DNA polymerase</keyword>
<dbReference type="PROSITE" id="PS00447">
    <property type="entry name" value="DNA_POLYMERASE_A"/>
    <property type="match status" value="1"/>
</dbReference>
<dbReference type="SUPFAM" id="SSF56672">
    <property type="entry name" value="DNA/RNA polymerases"/>
    <property type="match status" value="1"/>
</dbReference>
<organism evidence="12">
    <name type="scientific">marine sediment metagenome</name>
    <dbReference type="NCBI Taxonomy" id="412755"/>
    <lineage>
        <taxon>unclassified sequences</taxon>
        <taxon>metagenomes</taxon>
        <taxon>ecological metagenomes</taxon>
    </lineage>
</organism>
<dbReference type="PANTHER" id="PTHR10133">
    <property type="entry name" value="DNA POLYMERASE I"/>
    <property type="match status" value="1"/>
</dbReference>
<dbReference type="Gene3D" id="3.30.70.370">
    <property type="match status" value="1"/>
</dbReference>
<dbReference type="GO" id="GO:0006302">
    <property type="term" value="P:double-strand break repair"/>
    <property type="evidence" value="ECO:0007669"/>
    <property type="project" value="TreeGrafter"/>
</dbReference>
<evidence type="ECO:0000256" key="8">
    <source>
        <dbReference type="ARBA" id="ARBA00023125"/>
    </source>
</evidence>
<comment type="catalytic activity">
    <reaction evidence="10">
        <text>DNA(n) + a 2'-deoxyribonucleoside 5'-triphosphate = DNA(n+1) + diphosphate</text>
        <dbReference type="Rhea" id="RHEA:22508"/>
        <dbReference type="Rhea" id="RHEA-COMP:17339"/>
        <dbReference type="Rhea" id="RHEA-COMP:17340"/>
        <dbReference type="ChEBI" id="CHEBI:33019"/>
        <dbReference type="ChEBI" id="CHEBI:61560"/>
        <dbReference type="ChEBI" id="CHEBI:173112"/>
        <dbReference type="EC" id="2.7.7.7"/>
    </reaction>
</comment>
<dbReference type="SMART" id="SM00482">
    <property type="entry name" value="POLAc"/>
    <property type="match status" value="1"/>
</dbReference>
<dbReference type="Pfam" id="PF00476">
    <property type="entry name" value="DNA_pol_A"/>
    <property type="match status" value="1"/>
</dbReference>
<dbReference type="PRINTS" id="PR00868">
    <property type="entry name" value="DNAPOLI"/>
</dbReference>
<comment type="caution">
    <text evidence="12">The sequence shown here is derived from an EMBL/GenBank/DDBJ whole genome shotgun (WGS) entry which is preliminary data.</text>
</comment>
<keyword evidence="8" id="KW-0238">DNA-binding</keyword>
<gene>
    <name evidence="12" type="ORF">S03H2_33410</name>
</gene>
<keyword evidence="3" id="KW-0808">Transferase</keyword>
<evidence type="ECO:0000256" key="2">
    <source>
        <dbReference type="ARBA" id="ARBA00012417"/>
    </source>
</evidence>
<dbReference type="Gene3D" id="1.20.1060.10">
    <property type="entry name" value="Taq DNA Polymerase, Chain T, domain 4"/>
    <property type="match status" value="1"/>
</dbReference>
<evidence type="ECO:0000256" key="4">
    <source>
        <dbReference type="ARBA" id="ARBA00022695"/>
    </source>
</evidence>
<dbReference type="InterPro" id="IPR001098">
    <property type="entry name" value="DNA-dir_DNA_pol_A_palm_dom"/>
</dbReference>
<dbReference type="PANTHER" id="PTHR10133:SF27">
    <property type="entry name" value="DNA POLYMERASE NU"/>
    <property type="match status" value="1"/>
</dbReference>
<evidence type="ECO:0000256" key="6">
    <source>
        <dbReference type="ARBA" id="ARBA00022763"/>
    </source>
</evidence>
<dbReference type="InterPro" id="IPR002298">
    <property type="entry name" value="DNA_polymerase_A"/>
</dbReference>
<dbReference type="GO" id="GO:0006261">
    <property type="term" value="P:DNA-templated DNA replication"/>
    <property type="evidence" value="ECO:0007669"/>
    <property type="project" value="InterPro"/>
</dbReference>
<feature type="non-terminal residue" evidence="12">
    <location>
        <position position="273"/>
    </location>
</feature>
<dbReference type="FunFam" id="1.20.1060.10:FF:000001">
    <property type="entry name" value="DNA polymerase I"/>
    <property type="match status" value="1"/>
</dbReference>
<evidence type="ECO:0000256" key="9">
    <source>
        <dbReference type="ARBA" id="ARBA00023204"/>
    </source>
</evidence>
<keyword evidence="4" id="KW-0548">Nucleotidyltransferase</keyword>
<proteinExistence type="inferred from homology"/>
<dbReference type="EC" id="2.7.7.7" evidence="2"/>
<feature type="domain" description="DNA-directed DNA polymerase family A palm" evidence="11">
    <location>
        <begin position="146"/>
        <end position="272"/>
    </location>
</feature>
<sequence length="273" mass="30550">MELQGIRLDVDNLFNFSRELEAELNRDQEDIFALCDRSFNLNSTKQLQEVLFNIRKLKPLKKTKTGFSTDNTVLAELALEDPVPGKVLNYRLLAKLKSTYADSLPVLVNSDTEKLHTHFLQTGTATGRLSSRDPNLQNIPVRGEKGRRIRAAFVPDRGYSFLSADYSQIELVVLAALSGDSMLLEAFKQGRDVHLRTAAVIFGIEEADVAPGQRQVGKTINFGVIYGMSAFRLARDLKISRSEARVFITRYFERYAGVDSFIKEIIAGAEAKG</sequence>
<evidence type="ECO:0000256" key="1">
    <source>
        <dbReference type="ARBA" id="ARBA00007705"/>
    </source>
</evidence>
<dbReference type="AlphaFoldDB" id="X1H3D2"/>
<dbReference type="GO" id="GO:0003677">
    <property type="term" value="F:DNA binding"/>
    <property type="evidence" value="ECO:0007669"/>
    <property type="project" value="UniProtKB-KW"/>
</dbReference>
<keyword evidence="5" id="KW-0235">DNA replication</keyword>
<name>X1H3D2_9ZZZZ</name>
<dbReference type="InterPro" id="IPR043502">
    <property type="entry name" value="DNA/RNA_pol_sf"/>
</dbReference>
<comment type="similarity">
    <text evidence="1">Belongs to the DNA polymerase type-A family.</text>
</comment>
<dbReference type="Gene3D" id="1.10.150.20">
    <property type="entry name" value="5' to 3' exonuclease, C-terminal subdomain"/>
    <property type="match status" value="1"/>
</dbReference>
<evidence type="ECO:0000256" key="7">
    <source>
        <dbReference type="ARBA" id="ARBA00022932"/>
    </source>
</evidence>
<evidence type="ECO:0000259" key="11">
    <source>
        <dbReference type="SMART" id="SM00482"/>
    </source>
</evidence>
<evidence type="ECO:0000256" key="3">
    <source>
        <dbReference type="ARBA" id="ARBA00022679"/>
    </source>
</evidence>
<dbReference type="EMBL" id="BARU01020333">
    <property type="protein sequence ID" value="GAH48364.1"/>
    <property type="molecule type" value="Genomic_DNA"/>
</dbReference>
<dbReference type="InterPro" id="IPR019760">
    <property type="entry name" value="DNA-dir_DNA_pol_A_CS"/>
</dbReference>
<accession>X1H3D2</accession>
<evidence type="ECO:0000256" key="5">
    <source>
        <dbReference type="ARBA" id="ARBA00022705"/>
    </source>
</evidence>
<keyword evidence="6" id="KW-0227">DNA damage</keyword>
<reference evidence="12" key="1">
    <citation type="journal article" date="2014" name="Front. Microbiol.">
        <title>High frequency of phylogenetically diverse reductive dehalogenase-homologous genes in deep subseafloor sedimentary metagenomes.</title>
        <authorList>
            <person name="Kawai M."/>
            <person name="Futagami T."/>
            <person name="Toyoda A."/>
            <person name="Takaki Y."/>
            <person name="Nishi S."/>
            <person name="Hori S."/>
            <person name="Arai W."/>
            <person name="Tsubouchi T."/>
            <person name="Morono Y."/>
            <person name="Uchiyama I."/>
            <person name="Ito T."/>
            <person name="Fujiyama A."/>
            <person name="Inagaki F."/>
            <person name="Takami H."/>
        </authorList>
    </citation>
    <scope>NUCLEOTIDE SEQUENCE</scope>
    <source>
        <strain evidence="12">Expedition CK06-06</strain>
    </source>
</reference>